<proteinExistence type="predicted"/>
<dbReference type="GeneID" id="41842190"/>
<keyword evidence="2" id="KW-0614">Plasmid</keyword>
<feature type="domain" description="N-acetyltransferase" evidence="1">
    <location>
        <begin position="7"/>
        <end position="155"/>
    </location>
</feature>
<dbReference type="GO" id="GO:0016747">
    <property type="term" value="F:acyltransferase activity, transferring groups other than amino-acyl groups"/>
    <property type="evidence" value="ECO:0007669"/>
    <property type="project" value="InterPro"/>
</dbReference>
<geneLocation type="plasmid" evidence="2 3">
    <name>unnamed</name>
</geneLocation>
<dbReference type="EMBL" id="CP008890">
    <property type="protein sequence ID" value="AIF41884.1"/>
    <property type="molecule type" value="Genomic_DNA"/>
</dbReference>
<dbReference type="HOGENOM" id="CLU_098284_1_0_11"/>
<reference evidence="2 3" key="1">
    <citation type="submission" date="2014-07" db="EMBL/GenBank/DDBJ databases">
        <title>Genome Sequencing of Dermacoccus nishinomiyaensis.</title>
        <authorList>
            <person name="Hong K.W."/>
            <person name="Chan K.G."/>
        </authorList>
    </citation>
    <scope>NUCLEOTIDE SEQUENCE [LARGE SCALE GENOMIC DNA]</scope>
    <source>
        <strain evidence="2 3">M25</strain>
        <plasmid evidence="3">Plasmid unnamed</plasmid>
    </source>
</reference>
<protein>
    <submittedName>
        <fullName evidence="2">GNAT family acetyltransferase</fullName>
    </submittedName>
</protein>
<dbReference type="InterPro" id="IPR000182">
    <property type="entry name" value="GNAT_dom"/>
</dbReference>
<dbReference type="KEGG" id="dni:HX89_14335"/>
<evidence type="ECO:0000259" key="1">
    <source>
        <dbReference type="PROSITE" id="PS51186"/>
    </source>
</evidence>
<dbReference type="Proteomes" id="UP000027986">
    <property type="component" value="Plasmid unnamed"/>
</dbReference>
<name>A0A075JIV7_9MICO</name>
<dbReference type="InterPro" id="IPR016181">
    <property type="entry name" value="Acyl_CoA_acyltransferase"/>
</dbReference>
<keyword evidence="3" id="KW-1185">Reference proteome</keyword>
<dbReference type="AlphaFoldDB" id="A0A075JIV7"/>
<dbReference type="Pfam" id="PF13527">
    <property type="entry name" value="Acetyltransf_9"/>
    <property type="match status" value="1"/>
</dbReference>
<dbReference type="SUPFAM" id="SSF55729">
    <property type="entry name" value="Acyl-CoA N-acyltransferases (Nat)"/>
    <property type="match status" value="1"/>
</dbReference>
<organism evidence="2 3">
    <name type="scientific">Dermacoccus nishinomiyaensis</name>
    <dbReference type="NCBI Taxonomy" id="1274"/>
    <lineage>
        <taxon>Bacteria</taxon>
        <taxon>Bacillati</taxon>
        <taxon>Actinomycetota</taxon>
        <taxon>Actinomycetes</taxon>
        <taxon>Micrococcales</taxon>
        <taxon>Dermacoccaceae</taxon>
        <taxon>Dermacoccus</taxon>
    </lineage>
</organism>
<dbReference type="Gene3D" id="3.40.630.30">
    <property type="match status" value="1"/>
</dbReference>
<accession>A0A075JIV7</accession>
<gene>
    <name evidence="2" type="ORF">HX89_14335</name>
</gene>
<dbReference type="PROSITE" id="PS51186">
    <property type="entry name" value="GNAT"/>
    <property type="match status" value="1"/>
</dbReference>
<keyword evidence="2" id="KW-0808">Transferase</keyword>
<sequence>MRSSATQILVEPHEQLTAHRIDQLRALFDHEYLTTHGEWDPEQPYGYAPHDVHLIATAMGAVVGHVGWAKRVITVNGQEVTIAGVGGVLVSPAGRGYHLGQQLMEAARQSMLADPDIEFGFLGCAESVVPFYASSGWQRISAPERWISREGRAIASAAGHPLFILPVHVNAAEWPTGEVDLKGRSW</sequence>
<evidence type="ECO:0000313" key="3">
    <source>
        <dbReference type="Proteomes" id="UP000027986"/>
    </source>
</evidence>
<evidence type="ECO:0000313" key="2">
    <source>
        <dbReference type="EMBL" id="AIF41884.1"/>
    </source>
</evidence>
<dbReference type="eggNOG" id="COG0456">
    <property type="taxonomic scope" value="Bacteria"/>
</dbReference>
<dbReference type="OrthoDB" id="4142102at2"/>
<dbReference type="RefSeq" id="WP_041229509.1">
    <property type="nucleotide sequence ID" value="NZ_CP008890.1"/>
</dbReference>